<sequence length="132" mass="15226">MFSGFSQRIIKENEKVLLCPMIDARRMEVYSALYDQHGHQVVPVGANIIDQDFFQAYEEEGYQLHLFGSGAPKFKTLFEANPLIDVYDDFSNSAAHMSAQAFEKMNSQSFEDVAYFEPYYLKDFIATTPKKR</sequence>
<dbReference type="EMBL" id="ACHB01000061">
    <property type="protein sequence ID" value="EEI91844.1"/>
    <property type="molecule type" value="Genomic_DNA"/>
</dbReference>
<accession>C2FZ02</accession>
<dbReference type="AlphaFoldDB" id="C2FZ02"/>
<name>C2FZ02_SPHSI</name>
<protein>
    <submittedName>
        <fullName evidence="1">Peptidase, M22 family</fullName>
    </submittedName>
</protein>
<dbReference type="SUPFAM" id="SSF53067">
    <property type="entry name" value="Actin-like ATPase domain"/>
    <property type="match status" value="1"/>
</dbReference>
<dbReference type="InterPro" id="IPR043129">
    <property type="entry name" value="ATPase_NBD"/>
</dbReference>
<evidence type="ECO:0000313" key="2">
    <source>
        <dbReference type="Proteomes" id="UP000006241"/>
    </source>
</evidence>
<gene>
    <name evidence="1" type="ORF">HMPREF0765_2558</name>
</gene>
<dbReference type="Proteomes" id="UP000006241">
    <property type="component" value="Unassembled WGS sequence"/>
</dbReference>
<reference evidence="1 2" key="1">
    <citation type="submission" date="2009-01" db="EMBL/GenBank/DDBJ databases">
        <authorList>
            <person name="Qin X."/>
            <person name="Bachman B."/>
            <person name="Battles P."/>
            <person name="Bell A."/>
            <person name="Bess C."/>
            <person name="Bickham C."/>
            <person name="Chaboub L."/>
            <person name="Chen D."/>
            <person name="Coyle M."/>
            <person name="Deiros D.R."/>
            <person name="Dinh H."/>
            <person name="Forbes L."/>
            <person name="Fowler G."/>
            <person name="Francisco L."/>
            <person name="Fu Q."/>
            <person name="Gubbala S."/>
            <person name="Hale W."/>
            <person name="Han Y."/>
            <person name="Hemphill L."/>
            <person name="Highlander S.K."/>
            <person name="Hirani K."/>
            <person name="Hogues M."/>
            <person name="Jackson L."/>
            <person name="Jakkamsetti A."/>
            <person name="Javaid M."/>
            <person name="Jiang H."/>
            <person name="Korchina V."/>
            <person name="Kovar C."/>
            <person name="Lara F."/>
            <person name="Lee S."/>
            <person name="Mata R."/>
            <person name="Mathew T."/>
            <person name="Moen C."/>
            <person name="Morales K."/>
            <person name="Munidasa M."/>
            <person name="Nazareth L."/>
            <person name="Ngo R."/>
            <person name="Nguyen L."/>
            <person name="Okwuonu G."/>
            <person name="Ongeri F."/>
            <person name="Patil S."/>
            <person name="Petrosino J."/>
            <person name="Pham C."/>
            <person name="Pham P."/>
            <person name="Pu L.-L."/>
            <person name="Puazo M."/>
            <person name="Raj R."/>
            <person name="Reid J."/>
            <person name="Rouhana J."/>
            <person name="Saada N."/>
            <person name="Shang Y."/>
            <person name="Simmons D."/>
            <person name="Thornton R."/>
            <person name="Warren J."/>
            <person name="Weissenberger G."/>
            <person name="Zhang J."/>
            <person name="Zhang L."/>
            <person name="Zhou C."/>
            <person name="Zhu D."/>
            <person name="Muzny D."/>
            <person name="Worley K."/>
            <person name="Gibbs R."/>
        </authorList>
    </citation>
    <scope>NUCLEOTIDE SEQUENCE [LARGE SCALE GENOMIC DNA]</scope>
    <source>
        <strain evidence="1 2">ATCC 33300</strain>
    </source>
</reference>
<comment type="caution">
    <text evidence="1">The sequence shown here is derived from an EMBL/GenBank/DDBJ whole genome shotgun (WGS) entry which is preliminary data.</text>
</comment>
<evidence type="ECO:0000313" key="1">
    <source>
        <dbReference type="EMBL" id="EEI91844.1"/>
    </source>
</evidence>
<dbReference type="HOGENOM" id="CLU_1915763_0_0_10"/>
<dbReference type="Gene3D" id="3.30.420.40">
    <property type="match status" value="2"/>
</dbReference>
<organism evidence="1 2">
    <name type="scientific">Sphingobacterium spiritivorum ATCC 33300</name>
    <dbReference type="NCBI Taxonomy" id="525372"/>
    <lineage>
        <taxon>Bacteria</taxon>
        <taxon>Pseudomonadati</taxon>
        <taxon>Bacteroidota</taxon>
        <taxon>Sphingobacteriia</taxon>
        <taxon>Sphingobacteriales</taxon>
        <taxon>Sphingobacteriaceae</taxon>
        <taxon>Sphingobacterium</taxon>
    </lineage>
</organism>
<proteinExistence type="predicted"/>